<organism evidence="4 5">
    <name type="scientific">Nesterenkonia aerolata</name>
    <dbReference type="NCBI Taxonomy" id="3074079"/>
    <lineage>
        <taxon>Bacteria</taxon>
        <taxon>Bacillati</taxon>
        <taxon>Actinomycetota</taxon>
        <taxon>Actinomycetes</taxon>
        <taxon>Micrococcales</taxon>
        <taxon>Micrococcaceae</taxon>
        <taxon>Nesterenkonia</taxon>
    </lineage>
</organism>
<name>A0ABU2DVJ1_9MICC</name>
<feature type="compositionally biased region" description="Low complexity" evidence="1">
    <location>
        <begin position="126"/>
        <end position="138"/>
    </location>
</feature>
<evidence type="ECO:0000256" key="1">
    <source>
        <dbReference type="SAM" id="MobiDB-lite"/>
    </source>
</evidence>
<evidence type="ECO:0000313" key="4">
    <source>
        <dbReference type="EMBL" id="MDR8020517.1"/>
    </source>
</evidence>
<comment type="caution">
    <text evidence="4">The sequence shown here is derived from an EMBL/GenBank/DDBJ whole genome shotgun (WGS) entry which is preliminary data.</text>
</comment>
<dbReference type="PANTHER" id="PTHR30007">
    <property type="entry name" value="PHP DOMAIN PROTEIN"/>
    <property type="match status" value="1"/>
</dbReference>
<protein>
    <submittedName>
        <fullName evidence="4">IS5 family transposase</fullName>
    </submittedName>
</protein>
<gene>
    <name evidence="4" type="ORF">RIL96_13255</name>
</gene>
<dbReference type="EMBL" id="JAVKGR010000050">
    <property type="protein sequence ID" value="MDR8020517.1"/>
    <property type="molecule type" value="Genomic_DNA"/>
</dbReference>
<evidence type="ECO:0000313" key="5">
    <source>
        <dbReference type="Proteomes" id="UP001251870"/>
    </source>
</evidence>
<dbReference type="NCBIfam" id="NF033580">
    <property type="entry name" value="transpos_IS5_3"/>
    <property type="match status" value="1"/>
</dbReference>
<dbReference type="RefSeq" id="WP_310549488.1">
    <property type="nucleotide sequence ID" value="NZ_JAVKGR010000050.1"/>
</dbReference>
<feature type="compositionally biased region" description="Basic and acidic residues" evidence="1">
    <location>
        <begin position="141"/>
        <end position="150"/>
    </location>
</feature>
<dbReference type="InterPro" id="IPR002559">
    <property type="entry name" value="Transposase_11"/>
</dbReference>
<dbReference type="Pfam" id="PF13340">
    <property type="entry name" value="DUF4096"/>
    <property type="match status" value="1"/>
</dbReference>
<feature type="compositionally biased region" description="Polar residues" evidence="1">
    <location>
        <begin position="114"/>
        <end position="125"/>
    </location>
</feature>
<dbReference type="PANTHER" id="PTHR30007:SF1">
    <property type="entry name" value="BLR1914 PROTEIN"/>
    <property type="match status" value="1"/>
</dbReference>
<feature type="region of interest" description="Disordered" evidence="1">
    <location>
        <begin position="114"/>
        <end position="154"/>
    </location>
</feature>
<accession>A0ABU2DVJ1</accession>
<sequence>MSRFQVLSDAQWSMIADMLPRPTGRKGRPFADARTMVEAIIYRYRTGIAWRDLPEVFGPWQTVWTWHRRMAADGTWDRVLERLTAAADEAGQIDWTVSVDSTIARAHQHATNVSRHTGAGSNYTNQQAQPQGLPQGQPDRPAPEPPDHALGRSRGGLSTKIHQLVDGRGLPLVVLLSPGQAGDSPMLLPLLQQLKVGRRLGRPRTRPDALCGDKAYSSRAIRKHLRARGITAHIPEPEDQKGHRLRRGSAGGRPPNFDPNAYRGRNVVERRYCHIKQWRGIATRYDKHALTYRAAVVLNAVIAWTAHLSDMP</sequence>
<evidence type="ECO:0000259" key="2">
    <source>
        <dbReference type="Pfam" id="PF01609"/>
    </source>
</evidence>
<reference evidence="4 5" key="1">
    <citation type="submission" date="2023-09" db="EMBL/GenBank/DDBJ databases">
        <title>Description of three actinobacteria isolated from air of manufacturing shop in a pharmaceutical factory.</title>
        <authorList>
            <person name="Zhang D.-F."/>
        </authorList>
    </citation>
    <scope>NUCLEOTIDE SEQUENCE [LARGE SCALE GENOMIC DNA]</scope>
    <source>
        <strain evidence="4 5">LY-0111</strain>
    </source>
</reference>
<dbReference type="Proteomes" id="UP001251870">
    <property type="component" value="Unassembled WGS sequence"/>
</dbReference>
<feature type="region of interest" description="Disordered" evidence="1">
    <location>
        <begin position="235"/>
        <end position="261"/>
    </location>
</feature>
<keyword evidence="5" id="KW-1185">Reference proteome</keyword>
<dbReference type="InterPro" id="IPR025161">
    <property type="entry name" value="IS402-like_dom"/>
</dbReference>
<feature type="domain" description="Transposase IS4-like" evidence="2">
    <location>
        <begin position="95"/>
        <end position="298"/>
    </location>
</feature>
<feature type="domain" description="Insertion element IS402-like" evidence="3">
    <location>
        <begin position="7"/>
        <end position="79"/>
    </location>
</feature>
<evidence type="ECO:0000259" key="3">
    <source>
        <dbReference type="Pfam" id="PF13340"/>
    </source>
</evidence>
<proteinExistence type="predicted"/>
<dbReference type="Pfam" id="PF01609">
    <property type="entry name" value="DDE_Tnp_1"/>
    <property type="match status" value="1"/>
</dbReference>